<protein>
    <recommendedName>
        <fullName evidence="6">Protein DETOXIFICATION</fullName>
    </recommendedName>
    <alternativeName>
        <fullName evidence="6">Multidrug and toxic compound extrusion protein</fullName>
    </alternativeName>
</protein>
<accession>A0ABD3DVI8</accession>
<dbReference type="EMBL" id="JAVIJP010000013">
    <property type="protein sequence ID" value="KAL3645914.1"/>
    <property type="molecule type" value="Genomic_DNA"/>
</dbReference>
<evidence type="ECO:0000256" key="1">
    <source>
        <dbReference type="ARBA" id="ARBA00004141"/>
    </source>
</evidence>
<dbReference type="InterPro" id="IPR044644">
    <property type="entry name" value="DinF-like"/>
</dbReference>
<keyword evidence="3" id="KW-0812">Transmembrane</keyword>
<name>A0ABD3DVI8_9LAMI</name>
<dbReference type="Gene3D" id="1.10.510.10">
    <property type="entry name" value="Transferase(Phosphotransferase) domain 1"/>
    <property type="match status" value="1"/>
</dbReference>
<keyword evidence="8" id="KW-1185">Reference proteome</keyword>
<dbReference type="AlphaFoldDB" id="A0ABD3DVI8"/>
<evidence type="ECO:0000256" key="5">
    <source>
        <dbReference type="ARBA" id="ARBA00023136"/>
    </source>
</evidence>
<comment type="subcellular location">
    <subcellularLocation>
        <location evidence="1">Membrane</location>
        <topology evidence="1">Multi-pass membrane protein</topology>
    </subcellularLocation>
</comment>
<evidence type="ECO:0000313" key="7">
    <source>
        <dbReference type="EMBL" id="KAL3645914.1"/>
    </source>
</evidence>
<dbReference type="Proteomes" id="UP001632038">
    <property type="component" value="Unassembled WGS sequence"/>
</dbReference>
<keyword evidence="5" id="KW-0472">Membrane</keyword>
<proteinExistence type="inferred from homology"/>
<dbReference type="InterPro" id="IPR011009">
    <property type="entry name" value="Kinase-like_dom_sf"/>
</dbReference>
<evidence type="ECO:0000256" key="4">
    <source>
        <dbReference type="ARBA" id="ARBA00022989"/>
    </source>
</evidence>
<dbReference type="SUPFAM" id="SSF56112">
    <property type="entry name" value="Protein kinase-like (PK-like)"/>
    <property type="match status" value="1"/>
</dbReference>
<dbReference type="InterPro" id="IPR002528">
    <property type="entry name" value="MATE_fam"/>
</dbReference>
<comment type="similarity">
    <text evidence="2 6">Belongs to the multi antimicrobial extrusion (MATE) (TC 2.A.66.1) family.</text>
</comment>
<organism evidence="7 8">
    <name type="scientific">Castilleja foliolosa</name>
    <dbReference type="NCBI Taxonomy" id="1961234"/>
    <lineage>
        <taxon>Eukaryota</taxon>
        <taxon>Viridiplantae</taxon>
        <taxon>Streptophyta</taxon>
        <taxon>Embryophyta</taxon>
        <taxon>Tracheophyta</taxon>
        <taxon>Spermatophyta</taxon>
        <taxon>Magnoliopsida</taxon>
        <taxon>eudicotyledons</taxon>
        <taxon>Gunneridae</taxon>
        <taxon>Pentapetalae</taxon>
        <taxon>asterids</taxon>
        <taxon>lamiids</taxon>
        <taxon>Lamiales</taxon>
        <taxon>Orobanchaceae</taxon>
        <taxon>Pedicularideae</taxon>
        <taxon>Castillejinae</taxon>
        <taxon>Castilleja</taxon>
    </lineage>
</organism>
<sequence>MRAFRKCSRILIILCLLCLSVFVPVVLLSRRLKLNNSDASEDFVEDLSIIKHRTDAQTLNAIEQEVEGLKEPPMVVYKDDTPNSAVNISSSEDTNAGEVRSAVNDANLSENNVTKHDTNESGQKGHQEVLAVSRWMLLERVYAGCPKPSSLRRQQLIRECPVPDQSLVSKSHVTTSFVAEGIDESKDCESLDKVSTLDCENTKLIPKKDLDEKTYGSESTKNSLEIAFKLSAELVTNQALFPGDSELQQLLHIFRLLGTPNEDIWPGIGKLVNWHEYPQWTPKPMSSAVPGLDENGLHLLSEMLQYEPSKRISAKKAMEHPYFGILGLVQAVLLILASKPLLSFMGVKYDSQMSSPAQEYLKIRSVGAPAVLLSLAMQGVFRGLKYTKTPLYATALLPWSTIGSFGVRNFVLCKKPQSEKSIDDEKALPRHQAGSWRSCEVLDLTNTLLEIEGTSGSYASESEIVSLAHDTGKQMPL</sequence>
<dbReference type="PANTHER" id="PTHR42893:SF4">
    <property type="entry name" value="PROTEIN DETOXIFICATION 42"/>
    <property type="match status" value="1"/>
</dbReference>
<reference evidence="8" key="1">
    <citation type="journal article" date="2024" name="IScience">
        <title>Strigolactones Initiate the Formation of Haustorium-like Structures in Castilleja.</title>
        <authorList>
            <person name="Buerger M."/>
            <person name="Peterson D."/>
            <person name="Chory J."/>
        </authorList>
    </citation>
    <scope>NUCLEOTIDE SEQUENCE [LARGE SCALE GENOMIC DNA]</scope>
</reference>
<dbReference type="PANTHER" id="PTHR42893">
    <property type="entry name" value="PROTEIN DETOXIFICATION 44, CHLOROPLASTIC-RELATED"/>
    <property type="match status" value="1"/>
</dbReference>
<gene>
    <name evidence="7" type="ORF">CASFOL_011094</name>
</gene>
<evidence type="ECO:0000313" key="8">
    <source>
        <dbReference type="Proteomes" id="UP001632038"/>
    </source>
</evidence>
<evidence type="ECO:0000256" key="6">
    <source>
        <dbReference type="RuleBase" id="RU004914"/>
    </source>
</evidence>
<keyword evidence="4" id="KW-1133">Transmembrane helix</keyword>
<evidence type="ECO:0000256" key="3">
    <source>
        <dbReference type="ARBA" id="ARBA00022692"/>
    </source>
</evidence>
<dbReference type="Pfam" id="PF01554">
    <property type="entry name" value="MatE"/>
    <property type="match status" value="1"/>
</dbReference>
<evidence type="ECO:0000256" key="2">
    <source>
        <dbReference type="ARBA" id="ARBA00010199"/>
    </source>
</evidence>
<dbReference type="GO" id="GO:0016020">
    <property type="term" value="C:membrane"/>
    <property type="evidence" value="ECO:0007669"/>
    <property type="project" value="UniProtKB-SubCell"/>
</dbReference>
<comment type="caution">
    <text evidence="7">The sequence shown here is derived from an EMBL/GenBank/DDBJ whole genome shotgun (WGS) entry which is preliminary data.</text>
</comment>